<dbReference type="SUPFAM" id="SSF56784">
    <property type="entry name" value="HAD-like"/>
    <property type="match status" value="1"/>
</dbReference>
<evidence type="ECO:0000256" key="2">
    <source>
        <dbReference type="ARBA" id="ARBA00022801"/>
    </source>
</evidence>
<dbReference type="RefSeq" id="WP_147032315.1">
    <property type="nucleotide sequence ID" value="NZ_CP042436.1"/>
</dbReference>
<dbReference type="PANTHER" id="PTHR46470">
    <property type="entry name" value="N-ACYLNEURAMINATE-9-PHOSPHATASE"/>
    <property type="match status" value="1"/>
</dbReference>
<evidence type="ECO:0000256" key="3">
    <source>
        <dbReference type="ARBA" id="ARBA00022842"/>
    </source>
</evidence>
<dbReference type="NCBIfam" id="TIGR01549">
    <property type="entry name" value="HAD-SF-IA-v1"/>
    <property type="match status" value="1"/>
</dbReference>
<dbReference type="Proteomes" id="UP000321479">
    <property type="component" value="Chromosome"/>
</dbReference>
<dbReference type="InterPro" id="IPR023214">
    <property type="entry name" value="HAD_sf"/>
</dbReference>
<evidence type="ECO:0000313" key="5">
    <source>
        <dbReference type="Proteomes" id="UP000321479"/>
    </source>
</evidence>
<dbReference type="Pfam" id="PF00702">
    <property type="entry name" value="Hydrolase"/>
    <property type="match status" value="1"/>
</dbReference>
<dbReference type="GO" id="GO:0016787">
    <property type="term" value="F:hydrolase activity"/>
    <property type="evidence" value="ECO:0007669"/>
    <property type="project" value="UniProtKB-KW"/>
</dbReference>
<evidence type="ECO:0000313" key="4">
    <source>
        <dbReference type="EMBL" id="QEC63741.1"/>
    </source>
</evidence>
<dbReference type="EMBL" id="CP042436">
    <property type="protein sequence ID" value="QEC63741.1"/>
    <property type="molecule type" value="Genomic_DNA"/>
</dbReference>
<dbReference type="InterPro" id="IPR006439">
    <property type="entry name" value="HAD-SF_hydro_IA"/>
</dbReference>
<protein>
    <submittedName>
        <fullName evidence="4">HAD family hydrolase</fullName>
    </submittedName>
</protein>
<dbReference type="SFLD" id="SFLDG01129">
    <property type="entry name" value="C1.5:_HAD__Beta-PGM__Phosphata"/>
    <property type="match status" value="1"/>
</dbReference>
<dbReference type="InterPro" id="IPR036412">
    <property type="entry name" value="HAD-like_sf"/>
</dbReference>
<keyword evidence="5" id="KW-1185">Reference proteome</keyword>
<keyword evidence="2 4" id="KW-0378">Hydrolase</keyword>
<reference evidence="4 5" key="1">
    <citation type="journal article" date="2017" name="Curr. Microbiol.">
        <title>Mucilaginibacter ginsenosidivorans sp. nov., Isolated from Soil of Ginseng Field.</title>
        <authorList>
            <person name="Kim M.M."/>
            <person name="Siddiqi M.Z."/>
            <person name="Im W.T."/>
        </authorList>
    </citation>
    <scope>NUCLEOTIDE SEQUENCE [LARGE SCALE GENOMIC DNA]</scope>
    <source>
        <strain evidence="4 5">Gsoil 3017</strain>
    </source>
</reference>
<sequence>MKKAVIFDLDNTIYPVSSIAGNLFNGLFAVLDQNAHTINQNTDDTVGKIKEEMTRRPLQYIADKYGLDEHIRNEMTEVLRNMTYDEPMRPFDDYNHLRQIPLDKYLVTTGYLKLQYSKVRQLGIENDFREIIVVDPDVSRKTKKDVFAGIIEKYGYEPQDLLIIGDDPDSEIKAALSLGIDTFLYDPTGRYHQEASTHRSDKLKDALYLL</sequence>
<dbReference type="KEGG" id="mgin:FRZ54_14550"/>
<gene>
    <name evidence="4" type="ORF">FRZ54_14550</name>
</gene>
<dbReference type="GO" id="GO:0044281">
    <property type="term" value="P:small molecule metabolic process"/>
    <property type="evidence" value="ECO:0007669"/>
    <property type="project" value="UniProtKB-ARBA"/>
</dbReference>
<dbReference type="Gene3D" id="1.10.150.520">
    <property type="match status" value="1"/>
</dbReference>
<dbReference type="AlphaFoldDB" id="A0A5B8UZE5"/>
<evidence type="ECO:0000256" key="1">
    <source>
        <dbReference type="ARBA" id="ARBA00001946"/>
    </source>
</evidence>
<proteinExistence type="predicted"/>
<keyword evidence="3" id="KW-0460">Magnesium</keyword>
<organism evidence="4 5">
    <name type="scientific">Mucilaginibacter ginsenosidivorans</name>
    <dbReference type="NCBI Taxonomy" id="398053"/>
    <lineage>
        <taxon>Bacteria</taxon>
        <taxon>Pseudomonadati</taxon>
        <taxon>Bacteroidota</taxon>
        <taxon>Sphingobacteriia</taxon>
        <taxon>Sphingobacteriales</taxon>
        <taxon>Sphingobacteriaceae</taxon>
        <taxon>Mucilaginibacter</taxon>
    </lineage>
</organism>
<comment type="cofactor">
    <cofactor evidence="1">
        <name>Mg(2+)</name>
        <dbReference type="ChEBI" id="CHEBI:18420"/>
    </cofactor>
</comment>
<dbReference type="Gene3D" id="3.40.50.1000">
    <property type="entry name" value="HAD superfamily/HAD-like"/>
    <property type="match status" value="1"/>
</dbReference>
<dbReference type="InterPro" id="IPR051400">
    <property type="entry name" value="HAD-like_hydrolase"/>
</dbReference>
<accession>A0A5B8UZE5</accession>
<dbReference type="SFLD" id="SFLDS00003">
    <property type="entry name" value="Haloacid_Dehalogenase"/>
    <property type="match status" value="1"/>
</dbReference>
<name>A0A5B8UZE5_9SPHI</name>
<dbReference type="OrthoDB" id="7059729at2"/>